<dbReference type="Pfam" id="PF04978">
    <property type="entry name" value="MST"/>
    <property type="match status" value="1"/>
</dbReference>
<dbReference type="InterPro" id="IPR034660">
    <property type="entry name" value="DinB/YfiT-like"/>
</dbReference>
<protein>
    <submittedName>
        <fullName evidence="1">Uncharacterized protein DUF664</fullName>
    </submittedName>
</protein>
<accession>A0A542ZHY5</accession>
<dbReference type="OrthoDB" id="2363925at2"/>
<organism evidence="1 2">
    <name type="scientific">Oryzihumus leptocrescens</name>
    <dbReference type="NCBI Taxonomy" id="297536"/>
    <lineage>
        <taxon>Bacteria</taxon>
        <taxon>Bacillati</taxon>
        <taxon>Actinomycetota</taxon>
        <taxon>Actinomycetes</taxon>
        <taxon>Micrococcales</taxon>
        <taxon>Intrasporangiaceae</taxon>
        <taxon>Oryzihumus</taxon>
    </lineage>
</organism>
<sequence length="169" mass="18441">MTPQELLLDAFGRVRDGVADLVTGMTAEELAWRPGPKANPVAWLVWHLTRIQDDHVAGVAGTDQVWTTGGWHEKFALPFDPLDTGYGHDADQVAAVRPASGRLLADYHDAVHAQTVRFLGSPEAADLDRVVDRRWDPPVTLAVRLVSVIGDDLAHLGQAQYVRGLHAAQ</sequence>
<name>A0A542ZHY5_9MICO</name>
<gene>
    <name evidence="1" type="ORF">FB474_1326</name>
</gene>
<reference evidence="1 2" key="1">
    <citation type="submission" date="2019-06" db="EMBL/GenBank/DDBJ databases">
        <title>Sequencing the genomes of 1000 actinobacteria strains.</title>
        <authorList>
            <person name="Klenk H.-P."/>
        </authorList>
    </citation>
    <scope>NUCLEOTIDE SEQUENCE [LARGE SCALE GENOMIC DNA]</scope>
    <source>
        <strain evidence="1 2">DSM 18082</strain>
    </source>
</reference>
<dbReference type="Gene3D" id="1.20.120.450">
    <property type="entry name" value="dinb family like domain"/>
    <property type="match status" value="1"/>
</dbReference>
<dbReference type="RefSeq" id="WP_141787904.1">
    <property type="nucleotide sequence ID" value="NZ_BAAAKX010000005.1"/>
</dbReference>
<dbReference type="InterPro" id="IPR007061">
    <property type="entry name" value="MST-like"/>
</dbReference>
<evidence type="ECO:0000313" key="2">
    <source>
        <dbReference type="Proteomes" id="UP000319514"/>
    </source>
</evidence>
<dbReference type="AlphaFoldDB" id="A0A542ZHY5"/>
<keyword evidence="2" id="KW-1185">Reference proteome</keyword>
<evidence type="ECO:0000313" key="1">
    <source>
        <dbReference type="EMBL" id="TQL59951.1"/>
    </source>
</evidence>
<dbReference type="EMBL" id="VFOQ01000001">
    <property type="protein sequence ID" value="TQL59951.1"/>
    <property type="molecule type" value="Genomic_DNA"/>
</dbReference>
<dbReference type="Proteomes" id="UP000319514">
    <property type="component" value="Unassembled WGS sequence"/>
</dbReference>
<proteinExistence type="predicted"/>
<comment type="caution">
    <text evidence="1">The sequence shown here is derived from an EMBL/GenBank/DDBJ whole genome shotgun (WGS) entry which is preliminary data.</text>
</comment>
<dbReference type="SUPFAM" id="SSF109854">
    <property type="entry name" value="DinB/YfiT-like putative metalloenzymes"/>
    <property type="match status" value="1"/>
</dbReference>
<dbReference type="NCBIfam" id="NF047843">
    <property type="entry name" value="MST_Rv0443"/>
    <property type="match status" value="1"/>
</dbReference>